<feature type="non-terminal residue" evidence="1">
    <location>
        <position position="75"/>
    </location>
</feature>
<protein>
    <submittedName>
        <fullName evidence="1">Uncharacterized protein</fullName>
    </submittedName>
</protein>
<sequence>KKMDTDPAWVGAMWSRLYKDYIWDNTTTAVPDNFFYRGTTQRYKPDCVSYEVSFGLLGLFRGPYELDIDDCSALK</sequence>
<organism evidence="1">
    <name type="scientific">Arion vulgaris</name>
    <dbReference type="NCBI Taxonomy" id="1028688"/>
    <lineage>
        <taxon>Eukaryota</taxon>
        <taxon>Metazoa</taxon>
        <taxon>Spiralia</taxon>
        <taxon>Lophotrochozoa</taxon>
        <taxon>Mollusca</taxon>
        <taxon>Gastropoda</taxon>
        <taxon>Heterobranchia</taxon>
        <taxon>Euthyneura</taxon>
        <taxon>Panpulmonata</taxon>
        <taxon>Eupulmonata</taxon>
        <taxon>Stylommatophora</taxon>
        <taxon>Helicina</taxon>
        <taxon>Arionoidea</taxon>
        <taxon>Arionidae</taxon>
        <taxon>Arion</taxon>
    </lineage>
</organism>
<name>A0A0B7C1E6_9EUPU</name>
<dbReference type="AlphaFoldDB" id="A0A0B7C1E6"/>
<evidence type="ECO:0000313" key="1">
    <source>
        <dbReference type="EMBL" id="CEK99299.1"/>
    </source>
</evidence>
<feature type="non-terminal residue" evidence="1">
    <location>
        <position position="1"/>
    </location>
</feature>
<accession>A0A0B7C1E6</accession>
<dbReference type="EMBL" id="HACG01052428">
    <property type="protein sequence ID" value="CEK99299.1"/>
    <property type="molecule type" value="Transcribed_RNA"/>
</dbReference>
<reference evidence="1" key="1">
    <citation type="submission" date="2014-12" db="EMBL/GenBank/DDBJ databases">
        <title>Insight into the proteome of Arion vulgaris.</title>
        <authorList>
            <person name="Aradska J."/>
            <person name="Bulat T."/>
            <person name="Smidak R."/>
            <person name="Sarate P."/>
            <person name="Gangsoo J."/>
            <person name="Sialana F."/>
            <person name="Bilban M."/>
            <person name="Lubec G."/>
        </authorList>
    </citation>
    <scope>NUCLEOTIDE SEQUENCE</scope>
    <source>
        <tissue evidence="1">Skin</tissue>
    </source>
</reference>
<proteinExistence type="predicted"/>
<gene>
    <name evidence="1" type="primary">ORF220921</name>
</gene>